<comment type="caution">
    <text evidence="2">The sequence shown here is derived from an EMBL/GenBank/DDBJ whole genome shotgun (WGS) entry which is preliminary data.</text>
</comment>
<reference evidence="2 3" key="1">
    <citation type="submission" date="2024-06" db="EMBL/GenBank/DDBJ databases">
        <title>Genomic Encyclopedia of Type Strains, Phase V (KMG-V): Genome sequencing to study the core and pangenomes of soil and plant-associated prokaryotes.</title>
        <authorList>
            <person name="Whitman W."/>
        </authorList>
    </citation>
    <scope>NUCLEOTIDE SEQUENCE [LARGE SCALE GENOMIC DNA]</scope>
    <source>
        <strain evidence="2 3">USDA 160</strain>
    </source>
</reference>
<proteinExistence type="predicted"/>
<evidence type="ECO:0000313" key="2">
    <source>
        <dbReference type="EMBL" id="MET4722025.1"/>
    </source>
</evidence>
<protein>
    <submittedName>
        <fullName evidence="2">Uncharacterized protein</fullName>
    </submittedName>
</protein>
<feature type="transmembrane region" description="Helical" evidence="1">
    <location>
        <begin position="35"/>
        <end position="53"/>
    </location>
</feature>
<keyword evidence="3" id="KW-1185">Reference proteome</keyword>
<gene>
    <name evidence="2" type="ORF">ABIF63_006131</name>
</gene>
<feature type="transmembrane region" description="Helical" evidence="1">
    <location>
        <begin position="12"/>
        <end position="29"/>
    </location>
</feature>
<evidence type="ECO:0000256" key="1">
    <source>
        <dbReference type="SAM" id="Phobius"/>
    </source>
</evidence>
<sequence>MALLVNQMLKLLELAIAGAVAWFLLSYLQDHLGRPVAWFTGLLILVLVVVGLYRRFRKL</sequence>
<keyword evidence="1" id="KW-0472">Membrane</keyword>
<dbReference type="Proteomes" id="UP001549291">
    <property type="component" value="Unassembled WGS sequence"/>
</dbReference>
<dbReference type="EMBL" id="JBEPTQ010000002">
    <property type="protein sequence ID" value="MET4722025.1"/>
    <property type="molecule type" value="Genomic_DNA"/>
</dbReference>
<organism evidence="2 3">
    <name type="scientific">Bradyrhizobium japonicum</name>
    <dbReference type="NCBI Taxonomy" id="375"/>
    <lineage>
        <taxon>Bacteria</taxon>
        <taxon>Pseudomonadati</taxon>
        <taxon>Pseudomonadota</taxon>
        <taxon>Alphaproteobacteria</taxon>
        <taxon>Hyphomicrobiales</taxon>
        <taxon>Nitrobacteraceae</taxon>
        <taxon>Bradyrhizobium</taxon>
    </lineage>
</organism>
<keyword evidence="1" id="KW-0812">Transmembrane</keyword>
<evidence type="ECO:0000313" key="3">
    <source>
        <dbReference type="Proteomes" id="UP001549291"/>
    </source>
</evidence>
<name>A0ABV2RZM2_BRAJP</name>
<accession>A0ABV2RZM2</accession>
<keyword evidence="1" id="KW-1133">Transmembrane helix</keyword>